<dbReference type="Proteomes" id="UP000616769">
    <property type="component" value="Unassembled WGS sequence"/>
</dbReference>
<protein>
    <submittedName>
        <fullName evidence="1">Uncharacterized protein</fullName>
    </submittedName>
</protein>
<evidence type="ECO:0000313" key="1">
    <source>
        <dbReference type="EMBL" id="KPM09562.1"/>
    </source>
</evidence>
<evidence type="ECO:0000313" key="2">
    <source>
        <dbReference type="Proteomes" id="UP000616769"/>
    </source>
</evidence>
<dbReference type="AlphaFoldDB" id="A0A132AEZ9"/>
<name>A0A132AEZ9_SARSC</name>
<reference evidence="1 2" key="1">
    <citation type="journal article" date="2015" name="Parasit. Vectors">
        <title>Draft genome of the scabies mite.</title>
        <authorList>
            <person name="Rider S.D.Jr."/>
            <person name="Morgan M.S."/>
            <person name="Arlian L.G."/>
        </authorList>
    </citation>
    <scope>NUCLEOTIDE SEQUENCE [LARGE SCALE GENOMIC DNA]</scope>
    <source>
        <strain evidence="1">Arlian Lab</strain>
    </source>
</reference>
<dbReference type="EMBL" id="JXLN01013737">
    <property type="protein sequence ID" value="KPM09562.1"/>
    <property type="molecule type" value="Genomic_DNA"/>
</dbReference>
<gene>
    <name evidence="1" type="ORF">QR98_0081010</name>
</gene>
<accession>A0A132AEZ9</accession>
<comment type="caution">
    <text evidence="1">The sequence shown here is derived from an EMBL/GenBank/DDBJ whole genome shotgun (WGS) entry which is preliminary data.</text>
</comment>
<dbReference type="VEuPathDB" id="VectorBase:SSCA009667"/>
<dbReference type="OrthoDB" id="6502431at2759"/>
<proteinExistence type="predicted"/>
<sequence>MANENSDQHYTYSKLEKFRGCERKFRTLQSMLLLFMVICFIFYIITFGIDIAKFLDDLPLLAAALTILIVAMIFLAIGIRGVAFENFCLVLIFVIAFFLIIIAHAVSFLFRHPGLTAVNLTLAILLFIGGIIYLCFLCRLSRLKPPNYGVSRELKSEDTESSIALTSPERSESEKINVVNVEKKFTNLGRDIENGLDLEPKQIKREAINLKSGIENDYKNIKQDFQKLKNTPEGNIEKEFVAIKRVLLNESKKELDNLNEGVEKELGKLKTNIDNLGDNVRINFDNVKSGIGNVQREYTMIKREISDDLDRFKDNVKVRYGDIEKELGTSFKSGLQNIDREFNIFQREFGGSVLPKISPTQFRSNIEEFKSGGENVKREIIEIKRDEAGNITSYVERRLTDSGVEIQSVTVDKGRAPIANFSNT</sequence>
<organism evidence="1 2">
    <name type="scientific">Sarcoptes scabiei</name>
    <name type="common">Itch mite</name>
    <name type="synonym">Acarus scabiei</name>
    <dbReference type="NCBI Taxonomy" id="52283"/>
    <lineage>
        <taxon>Eukaryota</taxon>
        <taxon>Metazoa</taxon>
        <taxon>Ecdysozoa</taxon>
        <taxon>Arthropoda</taxon>
        <taxon>Chelicerata</taxon>
        <taxon>Arachnida</taxon>
        <taxon>Acari</taxon>
        <taxon>Acariformes</taxon>
        <taxon>Sarcoptiformes</taxon>
        <taxon>Astigmata</taxon>
        <taxon>Psoroptidia</taxon>
        <taxon>Sarcoptoidea</taxon>
        <taxon>Sarcoptidae</taxon>
        <taxon>Sarcoptinae</taxon>
        <taxon>Sarcoptes</taxon>
    </lineage>
</organism>